<keyword evidence="3" id="KW-1185">Reference proteome</keyword>
<dbReference type="Pfam" id="PF18870">
    <property type="entry name" value="HEPN_RES_NTD1"/>
    <property type="match status" value="1"/>
</dbReference>
<dbReference type="InterPro" id="IPR014914">
    <property type="entry name" value="RES_dom"/>
</dbReference>
<evidence type="ECO:0000313" key="3">
    <source>
        <dbReference type="Proteomes" id="UP001247620"/>
    </source>
</evidence>
<proteinExistence type="predicted"/>
<sequence length="484" mass="55079">MNYPVDDEIPLKHACHYCIGEKFLSAEMLDKGKKRKCAYCDRSAKGYRLGEIAERVDTAFQIFYTRTSDDMDSMEERMHFDRESDYNWSRSGDEVIDAIAIAIEAENEVAEDIQAVLQDKYYDHSSAEIGEETEFANDSYYTTKSLEDESWQQEWAKFTMSLKTENRFFNHAGAKHLTEIFTGLEDTETDKKRPVVVKVGAGHQISSIFRARVFQSDEKLTEALRRPELHLGPPPSAFASNGRMNARGISVFYGAEDEDTALAEVRPFVGSQVAVANFRIIRELKMLDLRSFGNIRIRGSIFDPAFARQLAKVAFLDELSQQLTRPIMPDDELFEYLPTQAISDFLATEPSFNFDGIIFPSAQVEGMHANLVLFNKASRVREIVLPKGTDSVVRLTDWDGEGVIPSYDVTEWVPEPTDEATEESSLFEDLYGYKPEKIDPDKRPITLEIDMESLVVHVINSVKVNSERNIVSRTRYGPDEIIDE</sequence>
<protein>
    <recommendedName>
        <fullName evidence="1">RES domain-containing protein</fullName>
    </recommendedName>
</protein>
<dbReference type="EMBL" id="JAVDUU010000003">
    <property type="protein sequence ID" value="MDR6943649.1"/>
    <property type="molecule type" value="Genomic_DNA"/>
</dbReference>
<evidence type="ECO:0000313" key="2">
    <source>
        <dbReference type="EMBL" id="MDR6943649.1"/>
    </source>
</evidence>
<reference evidence="2 3" key="1">
    <citation type="submission" date="2023-07" db="EMBL/GenBank/DDBJ databases">
        <title>Sorghum-associated microbial communities from plants grown in Nebraska, USA.</title>
        <authorList>
            <person name="Schachtman D."/>
        </authorList>
    </citation>
    <scope>NUCLEOTIDE SEQUENCE [LARGE SCALE GENOMIC DNA]</scope>
    <source>
        <strain evidence="2 3">3262</strain>
    </source>
</reference>
<gene>
    <name evidence="2" type="ORF">J2W55_003502</name>
</gene>
<accession>A0ABU1TEA5</accession>
<organism evidence="2 3">
    <name type="scientific">Mucilaginibacter pocheonensis</name>
    <dbReference type="NCBI Taxonomy" id="398050"/>
    <lineage>
        <taxon>Bacteria</taxon>
        <taxon>Pseudomonadati</taxon>
        <taxon>Bacteroidota</taxon>
        <taxon>Sphingobacteriia</taxon>
        <taxon>Sphingobacteriales</taxon>
        <taxon>Sphingobacteriaceae</taxon>
        <taxon>Mucilaginibacter</taxon>
    </lineage>
</organism>
<evidence type="ECO:0000259" key="1">
    <source>
        <dbReference type="SMART" id="SM00953"/>
    </source>
</evidence>
<dbReference type="Proteomes" id="UP001247620">
    <property type="component" value="Unassembled WGS sequence"/>
</dbReference>
<name>A0ABU1TEA5_9SPHI</name>
<dbReference type="InterPro" id="IPR041206">
    <property type="entry name" value="HEPN/RES_NTD1"/>
</dbReference>
<comment type="caution">
    <text evidence="2">The sequence shown here is derived from an EMBL/GenBank/DDBJ whole genome shotgun (WGS) entry which is preliminary data.</text>
</comment>
<feature type="domain" description="RES" evidence="1">
    <location>
        <begin position="227"/>
        <end position="384"/>
    </location>
</feature>
<dbReference type="RefSeq" id="WP_310098289.1">
    <property type="nucleotide sequence ID" value="NZ_JAVDUU010000003.1"/>
</dbReference>
<dbReference type="SMART" id="SM00953">
    <property type="entry name" value="RES"/>
    <property type="match status" value="1"/>
</dbReference>
<dbReference type="Pfam" id="PF08808">
    <property type="entry name" value="RES"/>
    <property type="match status" value="1"/>
</dbReference>